<dbReference type="Pfam" id="PF00005">
    <property type="entry name" value="ABC_tran"/>
    <property type="match status" value="1"/>
</dbReference>
<keyword evidence="7" id="KW-1185">Reference proteome</keyword>
<keyword evidence="2" id="KW-0547">Nucleotide-binding</keyword>
<proteinExistence type="predicted"/>
<evidence type="ECO:0000256" key="2">
    <source>
        <dbReference type="ARBA" id="ARBA00022741"/>
    </source>
</evidence>
<evidence type="ECO:0000256" key="4">
    <source>
        <dbReference type="SAM" id="MobiDB-lite"/>
    </source>
</evidence>
<dbReference type="InterPro" id="IPR003593">
    <property type="entry name" value="AAA+_ATPase"/>
</dbReference>
<keyword evidence="1" id="KW-0813">Transport</keyword>
<dbReference type="OrthoDB" id="9802264at2"/>
<evidence type="ECO:0000256" key="1">
    <source>
        <dbReference type="ARBA" id="ARBA00022448"/>
    </source>
</evidence>
<dbReference type="AlphaFoldDB" id="A0A2B8BFR1"/>
<dbReference type="CDD" id="cd03255">
    <property type="entry name" value="ABC_MJ0796_LolCDE_FtsE"/>
    <property type="match status" value="1"/>
</dbReference>
<dbReference type="GO" id="GO:0016887">
    <property type="term" value="F:ATP hydrolysis activity"/>
    <property type="evidence" value="ECO:0007669"/>
    <property type="project" value="InterPro"/>
</dbReference>
<accession>A0A2B8BFR1</accession>
<gene>
    <name evidence="6" type="ORF">CRT60_14780</name>
</gene>
<dbReference type="SMART" id="SM00382">
    <property type="entry name" value="AAA"/>
    <property type="match status" value="1"/>
</dbReference>
<evidence type="ECO:0000259" key="5">
    <source>
        <dbReference type="PROSITE" id="PS50893"/>
    </source>
</evidence>
<feature type="domain" description="ABC transporter" evidence="5">
    <location>
        <begin position="10"/>
        <end position="249"/>
    </location>
</feature>
<dbReference type="PROSITE" id="PS00211">
    <property type="entry name" value="ABC_TRANSPORTER_1"/>
    <property type="match status" value="1"/>
</dbReference>
<reference evidence="7" key="1">
    <citation type="submission" date="2017-10" db="EMBL/GenBank/DDBJ databases">
        <authorList>
            <person name="Kravchenko I.K."/>
            <person name="Grouzdev D.S."/>
        </authorList>
    </citation>
    <scope>NUCLEOTIDE SEQUENCE [LARGE SCALE GENOMIC DNA]</scope>
    <source>
        <strain evidence="7">B2</strain>
    </source>
</reference>
<keyword evidence="3 6" id="KW-0067">ATP-binding</keyword>
<dbReference type="InterPro" id="IPR017871">
    <property type="entry name" value="ABC_transporter-like_CS"/>
</dbReference>
<comment type="caution">
    <text evidence="6">The sequence shown here is derived from an EMBL/GenBank/DDBJ whole genome shotgun (WGS) entry which is preliminary data.</text>
</comment>
<dbReference type="PANTHER" id="PTHR24220">
    <property type="entry name" value="IMPORT ATP-BINDING PROTEIN"/>
    <property type="match status" value="1"/>
</dbReference>
<dbReference type="Gene3D" id="3.40.50.300">
    <property type="entry name" value="P-loop containing nucleotide triphosphate hydrolases"/>
    <property type="match status" value="1"/>
</dbReference>
<dbReference type="GO" id="GO:0005524">
    <property type="term" value="F:ATP binding"/>
    <property type="evidence" value="ECO:0007669"/>
    <property type="project" value="UniProtKB-KW"/>
</dbReference>
<dbReference type="Proteomes" id="UP000225379">
    <property type="component" value="Unassembled WGS sequence"/>
</dbReference>
<organism evidence="6 7">
    <name type="scientific">Azospirillum palustre</name>
    <dbReference type="NCBI Taxonomy" id="2044885"/>
    <lineage>
        <taxon>Bacteria</taxon>
        <taxon>Pseudomonadati</taxon>
        <taxon>Pseudomonadota</taxon>
        <taxon>Alphaproteobacteria</taxon>
        <taxon>Rhodospirillales</taxon>
        <taxon>Azospirillaceae</taxon>
        <taxon>Azospirillum</taxon>
    </lineage>
</organism>
<protein>
    <submittedName>
        <fullName evidence="6">ABC transporter ATP-binding protein</fullName>
    </submittedName>
</protein>
<dbReference type="GO" id="GO:0022857">
    <property type="term" value="F:transmembrane transporter activity"/>
    <property type="evidence" value="ECO:0007669"/>
    <property type="project" value="TreeGrafter"/>
</dbReference>
<evidence type="ECO:0000256" key="3">
    <source>
        <dbReference type="ARBA" id="ARBA00022840"/>
    </source>
</evidence>
<dbReference type="GO" id="GO:0005886">
    <property type="term" value="C:plasma membrane"/>
    <property type="evidence" value="ECO:0007669"/>
    <property type="project" value="TreeGrafter"/>
</dbReference>
<dbReference type="SUPFAM" id="SSF52540">
    <property type="entry name" value="P-loop containing nucleoside triphosphate hydrolases"/>
    <property type="match status" value="1"/>
</dbReference>
<evidence type="ECO:0000313" key="6">
    <source>
        <dbReference type="EMBL" id="PGH56222.1"/>
    </source>
</evidence>
<dbReference type="InterPro" id="IPR027417">
    <property type="entry name" value="P-loop_NTPase"/>
</dbReference>
<name>A0A2B8BFR1_9PROT</name>
<dbReference type="PANTHER" id="PTHR24220:SF376">
    <property type="entry name" value="ABC TRANSPORTER"/>
    <property type="match status" value="1"/>
</dbReference>
<sequence length="249" mass="26684">MLVSSDTPALSARSLYKSYSSGDSRMDILKGIDLSARCGELTLLMGPSGSGKSTLMAVLAGLSRPDRGTVSILGQPIADLGEANLTAVRLRQCGFIFQSPNLFGALSALDQVRLVLQLTGAPAADIDSRAWESLKEVGLSDRTHLKPSAMSGGEKQRVAIARALVKQPTLLFADEPTSALDRTNGDLVIRILRRIAHRNGAAVLCVTHDSRLVGHADRIVTIDDGRIVSDERPETPDTFHHRDIEHAAS</sequence>
<dbReference type="InterPro" id="IPR017911">
    <property type="entry name" value="MacB-like_ATP-bd"/>
</dbReference>
<dbReference type="PROSITE" id="PS50893">
    <property type="entry name" value="ABC_TRANSPORTER_2"/>
    <property type="match status" value="1"/>
</dbReference>
<feature type="region of interest" description="Disordered" evidence="4">
    <location>
        <begin position="229"/>
        <end position="249"/>
    </location>
</feature>
<dbReference type="RefSeq" id="WP_098737187.1">
    <property type="nucleotide sequence ID" value="NZ_PDKW01000041.1"/>
</dbReference>
<dbReference type="InterPro" id="IPR003439">
    <property type="entry name" value="ABC_transporter-like_ATP-bd"/>
</dbReference>
<evidence type="ECO:0000313" key="7">
    <source>
        <dbReference type="Proteomes" id="UP000225379"/>
    </source>
</evidence>
<dbReference type="EMBL" id="PDKW01000041">
    <property type="protein sequence ID" value="PGH56222.1"/>
    <property type="molecule type" value="Genomic_DNA"/>
</dbReference>
<dbReference type="InterPro" id="IPR015854">
    <property type="entry name" value="ABC_transpr_LolD-like"/>
</dbReference>